<dbReference type="KEGG" id="psoj:PHYSODRAFT_409758"/>
<protein>
    <submittedName>
        <fullName evidence="1">Uncharacterized protein</fullName>
    </submittedName>
</protein>
<reference evidence="1 2" key="1">
    <citation type="journal article" date="2006" name="Science">
        <title>Phytophthora genome sequences uncover evolutionary origins and mechanisms of pathogenesis.</title>
        <authorList>
            <person name="Tyler B.M."/>
            <person name="Tripathy S."/>
            <person name="Zhang X."/>
            <person name="Dehal P."/>
            <person name="Jiang R.H."/>
            <person name="Aerts A."/>
            <person name="Arredondo F.D."/>
            <person name="Baxter L."/>
            <person name="Bensasson D."/>
            <person name="Beynon J.L."/>
            <person name="Chapman J."/>
            <person name="Damasceno C.M."/>
            <person name="Dorrance A.E."/>
            <person name="Dou D."/>
            <person name="Dickerman A.W."/>
            <person name="Dubchak I.L."/>
            <person name="Garbelotto M."/>
            <person name="Gijzen M."/>
            <person name="Gordon S.G."/>
            <person name="Govers F."/>
            <person name="Grunwald N.J."/>
            <person name="Huang W."/>
            <person name="Ivors K.L."/>
            <person name="Jones R.W."/>
            <person name="Kamoun S."/>
            <person name="Krampis K."/>
            <person name="Lamour K.H."/>
            <person name="Lee M.K."/>
            <person name="McDonald W.H."/>
            <person name="Medina M."/>
            <person name="Meijer H.J."/>
            <person name="Nordberg E.K."/>
            <person name="Maclean D.J."/>
            <person name="Ospina-Giraldo M.D."/>
            <person name="Morris P.F."/>
            <person name="Phuntumart V."/>
            <person name="Putnam N.H."/>
            <person name="Rash S."/>
            <person name="Rose J.K."/>
            <person name="Sakihama Y."/>
            <person name="Salamov A.A."/>
            <person name="Savidor A."/>
            <person name="Scheuring C.F."/>
            <person name="Smith B.M."/>
            <person name="Sobral B.W."/>
            <person name="Terry A."/>
            <person name="Torto-Alalibo T.A."/>
            <person name="Win J."/>
            <person name="Xu Z."/>
            <person name="Zhang H."/>
            <person name="Grigoriev I.V."/>
            <person name="Rokhsar D.S."/>
            <person name="Boore J.L."/>
        </authorList>
    </citation>
    <scope>NUCLEOTIDE SEQUENCE [LARGE SCALE GENOMIC DNA]</scope>
    <source>
        <strain evidence="1 2">P6497</strain>
    </source>
</reference>
<keyword evidence="2" id="KW-1185">Reference proteome</keyword>
<dbReference type="InParanoid" id="G5A0N6"/>
<feature type="non-terminal residue" evidence="1">
    <location>
        <position position="53"/>
    </location>
</feature>
<proteinExistence type="predicted"/>
<evidence type="ECO:0000313" key="2">
    <source>
        <dbReference type="Proteomes" id="UP000002640"/>
    </source>
</evidence>
<feature type="non-terminal residue" evidence="1">
    <location>
        <position position="1"/>
    </location>
</feature>
<dbReference type="AlphaFoldDB" id="G5A0N6"/>
<name>G5A0N6_PHYSP</name>
<dbReference type="GeneID" id="20651626"/>
<gene>
    <name evidence="1" type="ORF">PHYSODRAFT_409758</name>
</gene>
<dbReference type="EMBL" id="JH159158">
    <property type="protein sequence ID" value="EGZ10572.1"/>
    <property type="molecule type" value="Genomic_DNA"/>
</dbReference>
<dbReference type="SMR" id="G5A0N6"/>
<dbReference type="RefSeq" id="XP_009533317.1">
    <property type="nucleotide sequence ID" value="XM_009535022.1"/>
</dbReference>
<organism evidence="1 2">
    <name type="scientific">Phytophthora sojae (strain P6497)</name>
    <name type="common">Soybean stem and root rot agent</name>
    <name type="synonym">Phytophthora megasperma f. sp. glycines</name>
    <dbReference type="NCBI Taxonomy" id="1094619"/>
    <lineage>
        <taxon>Eukaryota</taxon>
        <taxon>Sar</taxon>
        <taxon>Stramenopiles</taxon>
        <taxon>Oomycota</taxon>
        <taxon>Peronosporomycetes</taxon>
        <taxon>Peronosporales</taxon>
        <taxon>Peronosporaceae</taxon>
        <taxon>Phytophthora</taxon>
    </lineage>
</organism>
<sequence length="53" mass="5868">WERAIRQEIQALKSNATFVLVDPPPGAHVLDNTVQLRIQTGPTGAIVQYKARV</sequence>
<evidence type="ECO:0000313" key="1">
    <source>
        <dbReference type="EMBL" id="EGZ10572.1"/>
    </source>
</evidence>
<accession>G5A0N6</accession>
<dbReference type="Proteomes" id="UP000002640">
    <property type="component" value="Unassembled WGS sequence"/>
</dbReference>